<dbReference type="AlphaFoldDB" id="A0AB36JRQ5"/>
<evidence type="ECO:0000313" key="5">
    <source>
        <dbReference type="EMBL" id="ONK26000.1"/>
    </source>
</evidence>
<dbReference type="InterPro" id="IPR044946">
    <property type="entry name" value="Restrct_endonuc_typeI_TRD_sf"/>
</dbReference>
<dbReference type="GO" id="GO:0003677">
    <property type="term" value="F:DNA binding"/>
    <property type="evidence" value="ECO:0007669"/>
    <property type="project" value="UniProtKB-KW"/>
</dbReference>
<evidence type="ECO:0000256" key="2">
    <source>
        <dbReference type="ARBA" id="ARBA00022747"/>
    </source>
</evidence>
<evidence type="ECO:0000313" key="6">
    <source>
        <dbReference type="Proteomes" id="UP000188600"/>
    </source>
</evidence>
<evidence type="ECO:0000259" key="4">
    <source>
        <dbReference type="Pfam" id="PF01420"/>
    </source>
</evidence>
<reference evidence="5 6" key="1">
    <citation type="submission" date="2016-12" db="EMBL/GenBank/DDBJ databases">
        <authorList>
            <person name="Gulvik C.A."/>
        </authorList>
    </citation>
    <scope>NUCLEOTIDE SEQUENCE [LARGE SCALE GENOMIC DNA]</scope>
    <source>
        <strain evidence="5 6">12-5291</strain>
    </source>
</reference>
<gene>
    <name evidence="5" type="ORF">BVE86_08660</name>
</gene>
<dbReference type="Gene3D" id="3.90.220.20">
    <property type="entry name" value="DNA methylase specificity domains"/>
    <property type="match status" value="1"/>
</dbReference>
<comment type="caution">
    <text evidence="5">The sequence shown here is derived from an EMBL/GenBank/DDBJ whole genome shotgun (WGS) entry which is preliminary data.</text>
</comment>
<accession>A0AB36JRQ5</accession>
<dbReference type="SUPFAM" id="SSF116734">
    <property type="entry name" value="DNA methylase specificity domain"/>
    <property type="match status" value="1"/>
</dbReference>
<dbReference type="GO" id="GO:0009307">
    <property type="term" value="P:DNA restriction-modification system"/>
    <property type="evidence" value="ECO:0007669"/>
    <property type="project" value="UniProtKB-KW"/>
</dbReference>
<keyword evidence="3" id="KW-0238">DNA-binding</keyword>
<name>A0AB36JRQ5_9STRE</name>
<dbReference type="Pfam" id="PF01420">
    <property type="entry name" value="Methylase_S"/>
    <property type="match status" value="1"/>
</dbReference>
<feature type="domain" description="Type I restriction modification DNA specificity" evidence="4">
    <location>
        <begin position="21"/>
        <end position="68"/>
    </location>
</feature>
<dbReference type="Proteomes" id="UP000188600">
    <property type="component" value="Unassembled WGS sequence"/>
</dbReference>
<protein>
    <recommendedName>
        <fullName evidence="4">Type I restriction modification DNA specificity domain-containing protein</fullName>
    </recommendedName>
</protein>
<organism evidence="5 6">
    <name type="scientific">Streptococcus azizii</name>
    <dbReference type="NCBI Taxonomy" id="1579424"/>
    <lineage>
        <taxon>Bacteria</taxon>
        <taxon>Bacillati</taxon>
        <taxon>Bacillota</taxon>
        <taxon>Bacilli</taxon>
        <taxon>Lactobacillales</taxon>
        <taxon>Streptococcaceae</taxon>
        <taxon>Streptococcus</taxon>
    </lineage>
</organism>
<evidence type="ECO:0000256" key="3">
    <source>
        <dbReference type="ARBA" id="ARBA00023125"/>
    </source>
</evidence>
<evidence type="ECO:0000256" key="1">
    <source>
        <dbReference type="ARBA" id="ARBA00010923"/>
    </source>
</evidence>
<dbReference type="InterPro" id="IPR000055">
    <property type="entry name" value="Restrct_endonuc_typeI_TRD"/>
</dbReference>
<dbReference type="EMBL" id="MSPT01000019">
    <property type="protein sequence ID" value="ONK26000.1"/>
    <property type="molecule type" value="Genomic_DNA"/>
</dbReference>
<keyword evidence="2" id="KW-0680">Restriction system</keyword>
<proteinExistence type="inferred from homology"/>
<comment type="similarity">
    <text evidence="1">Belongs to the type-I restriction system S methylase family.</text>
</comment>
<sequence length="74" mass="8307">MWLQYLGFTESSYIELSLDSSIIKQLIDSTSGTTVGTLTIEKTKKLPLAVPPLAEQKRISLFIENIFNVLKMVC</sequence>